<dbReference type="Gene3D" id="3.60.15.10">
    <property type="entry name" value="Ribonuclease Z/Hydroxyacylglutathione hydrolase-like"/>
    <property type="match status" value="1"/>
</dbReference>
<dbReference type="Proteomes" id="UP000016860">
    <property type="component" value="Unassembled WGS sequence"/>
</dbReference>
<dbReference type="SUPFAM" id="SSF56281">
    <property type="entry name" value="Metallo-hydrolase/oxidoreductase"/>
    <property type="match status" value="1"/>
</dbReference>
<comment type="caution">
    <text evidence="1">The sequence shown here is derived from an EMBL/GenBank/DDBJ whole genome shotgun (WGS) entry which is preliminary data.</text>
</comment>
<dbReference type="Pfam" id="PF13483">
    <property type="entry name" value="Lactamase_B_3"/>
    <property type="match status" value="1"/>
</dbReference>
<dbReference type="RefSeq" id="WP_020815986.1">
    <property type="nucleotide sequence ID" value="NZ_ATAY01000063.1"/>
</dbReference>
<reference evidence="1 2" key="1">
    <citation type="journal article" date="2013" name="Genome Announc.">
        <title>Draft Genome Sequence of the Cellulolytic Bacterium Clostridium papyrosolvens C7 (ATCC 700395).</title>
        <authorList>
            <person name="Zepeda V."/>
            <person name="Dassa B."/>
            <person name="Borovok I."/>
            <person name="Lamed R."/>
            <person name="Bayer E.A."/>
            <person name="Cate J.H."/>
        </authorList>
    </citation>
    <scope>NUCLEOTIDE SEQUENCE [LARGE SCALE GENOMIC DNA]</scope>
    <source>
        <strain evidence="1 2">C7</strain>
    </source>
</reference>
<evidence type="ECO:0000313" key="2">
    <source>
        <dbReference type="Proteomes" id="UP000016860"/>
    </source>
</evidence>
<dbReference type="OrthoDB" id="9789133at2"/>
<dbReference type="PANTHER" id="PTHR42967">
    <property type="entry name" value="METAL DEPENDENT HYDROLASE"/>
    <property type="match status" value="1"/>
</dbReference>
<gene>
    <name evidence="1" type="ORF">L323_12545</name>
</gene>
<dbReference type="PANTHER" id="PTHR42967:SF1">
    <property type="entry name" value="MBL FOLD METALLO-HYDROLASE"/>
    <property type="match status" value="1"/>
</dbReference>
<name>U4R0T6_9FIRM</name>
<organism evidence="1 2">
    <name type="scientific">Ruminiclostridium papyrosolvens C7</name>
    <dbReference type="NCBI Taxonomy" id="1330534"/>
    <lineage>
        <taxon>Bacteria</taxon>
        <taxon>Bacillati</taxon>
        <taxon>Bacillota</taxon>
        <taxon>Clostridia</taxon>
        <taxon>Eubacteriales</taxon>
        <taxon>Oscillospiraceae</taxon>
        <taxon>Ruminiclostridium</taxon>
    </lineage>
</organism>
<dbReference type="EMBL" id="ATAY01000063">
    <property type="protein sequence ID" value="EPR10305.1"/>
    <property type="molecule type" value="Genomic_DNA"/>
</dbReference>
<accession>U4R0T6</accession>
<dbReference type="PATRIC" id="fig|1330534.3.peg.2488"/>
<dbReference type="STRING" id="1330534.L323_12545"/>
<proteinExistence type="predicted"/>
<dbReference type="AlphaFoldDB" id="U4R0T6"/>
<sequence length="211" mass="23613">MKIKWFGHSCFLITSDNGTRILTDPFDEQVGYPLPHTEADIVTVSHNHFDHDNVSVVKGSFKHIKDAGNFTHGDISIKGISTFHDELGGAKRGKNIVFIYSIDGITICHLGDLGHVLSEEQLEEIGQVDVLLVPIGDIYTIDGDTAIKVIKSINPRISIPMHYKTEHLSFKLAEPERFLEKIDGKRYPGNELTINADNISEYPEVLTLNYL</sequence>
<dbReference type="InterPro" id="IPR036866">
    <property type="entry name" value="RibonucZ/Hydroxyglut_hydro"/>
</dbReference>
<protein>
    <submittedName>
        <fullName evidence="1">Beta-lactamase</fullName>
    </submittedName>
</protein>
<evidence type="ECO:0000313" key="1">
    <source>
        <dbReference type="EMBL" id="EPR10305.1"/>
    </source>
</evidence>